<dbReference type="InterPro" id="IPR050469">
    <property type="entry name" value="Diguanylate_Cyclase"/>
</dbReference>
<evidence type="ECO:0000256" key="2">
    <source>
        <dbReference type="ARBA" id="ARBA00034247"/>
    </source>
</evidence>
<dbReference type="GO" id="GO:0043709">
    <property type="term" value="P:cell adhesion involved in single-species biofilm formation"/>
    <property type="evidence" value="ECO:0007669"/>
    <property type="project" value="TreeGrafter"/>
</dbReference>
<dbReference type="PANTHER" id="PTHR45138">
    <property type="entry name" value="REGULATORY COMPONENTS OF SENSORY TRANSDUCTION SYSTEM"/>
    <property type="match status" value="1"/>
</dbReference>
<dbReference type="CDD" id="cd01949">
    <property type="entry name" value="GGDEF"/>
    <property type="match status" value="1"/>
</dbReference>
<dbReference type="GO" id="GO:1902201">
    <property type="term" value="P:negative regulation of bacterial-type flagellum-dependent cell motility"/>
    <property type="evidence" value="ECO:0007669"/>
    <property type="project" value="TreeGrafter"/>
</dbReference>
<dbReference type="Pfam" id="PF00990">
    <property type="entry name" value="GGDEF"/>
    <property type="match status" value="1"/>
</dbReference>
<feature type="domain" description="GGDEF" evidence="4">
    <location>
        <begin position="115"/>
        <end position="248"/>
    </location>
</feature>
<dbReference type="InterPro" id="IPR029787">
    <property type="entry name" value="Nucleotide_cyclase"/>
</dbReference>
<name>A0A1C3UZN3_9HYPH</name>
<dbReference type="EC" id="2.7.7.65" evidence="1"/>
<gene>
    <name evidence="5" type="ORF">GA0061102_100740</name>
</gene>
<keyword evidence="6" id="KW-1185">Reference proteome</keyword>
<dbReference type="PANTHER" id="PTHR45138:SF9">
    <property type="entry name" value="DIGUANYLATE CYCLASE DGCM-RELATED"/>
    <property type="match status" value="1"/>
</dbReference>
<dbReference type="InterPro" id="IPR043128">
    <property type="entry name" value="Rev_trsase/Diguanyl_cyclase"/>
</dbReference>
<protein>
    <recommendedName>
        <fullName evidence="1">diguanylate cyclase</fullName>
        <ecNumber evidence="1">2.7.7.65</ecNumber>
    </recommendedName>
</protein>
<evidence type="ECO:0000256" key="1">
    <source>
        <dbReference type="ARBA" id="ARBA00012528"/>
    </source>
</evidence>
<dbReference type="OrthoDB" id="9812260at2"/>
<feature type="transmembrane region" description="Helical" evidence="3">
    <location>
        <begin position="39"/>
        <end position="58"/>
    </location>
</feature>
<dbReference type="Proteomes" id="UP000199435">
    <property type="component" value="Unassembled WGS sequence"/>
</dbReference>
<dbReference type="InterPro" id="IPR000160">
    <property type="entry name" value="GGDEF_dom"/>
</dbReference>
<dbReference type="GO" id="GO:0005886">
    <property type="term" value="C:plasma membrane"/>
    <property type="evidence" value="ECO:0007669"/>
    <property type="project" value="TreeGrafter"/>
</dbReference>
<sequence>MRIVLFKAVLTGLLSLMASLAICFSVVPLLGGQVDGAGLAMAILCPLAIAIPASAVHFRHSEKLQRAESIASSAVMELARAYEELRLQSRPDGLTNVLNRQTFQRELTGASKMGMSGGLLFLDLDHFKSINDRYGHATGDEVLRKAGQVLNAHCGRSDIAGRLGGEEFVLFFGDMAAEDMFKRCEEIRLAIARLDVRAPSGAIVRVSASIGAVYCVAGFDAESCLGAADRNLYAAKASGRNTVAFAGSDL</sequence>
<evidence type="ECO:0000259" key="4">
    <source>
        <dbReference type="PROSITE" id="PS50887"/>
    </source>
</evidence>
<reference evidence="6" key="1">
    <citation type="submission" date="2016-08" db="EMBL/GenBank/DDBJ databases">
        <authorList>
            <person name="Varghese N."/>
            <person name="Submissions Spin"/>
        </authorList>
    </citation>
    <scope>NUCLEOTIDE SEQUENCE [LARGE SCALE GENOMIC DNA]</scope>
    <source>
        <strain evidence="6">HAMBI 2971</strain>
    </source>
</reference>
<evidence type="ECO:0000256" key="3">
    <source>
        <dbReference type="SAM" id="Phobius"/>
    </source>
</evidence>
<organism evidence="5 6">
    <name type="scientific">Rhizobium miluonense</name>
    <dbReference type="NCBI Taxonomy" id="411945"/>
    <lineage>
        <taxon>Bacteria</taxon>
        <taxon>Pseudomonadati</taxon>
        <taxon>Pseudomonadota</taxon>
        <taxon>Alphaproteobacteria</taxon>
        <taxon>Hyphomicrobiales</taxon>
        <taxon>Rhizobiaceae</taxon>
        <taxon>Rhizobium/Agrobacterium group</taxon>
        <taxon>Rhizobium</taxon>
    </lineage>
</organism>
<dbReference type="AlphaFoldDB" id="A0A1C3UZN3"/>
<dbReference type="GO" id="GO:0052621">
    <property type="term" value="F:diguanylate cyclase activity"/>
    <property type="evidence" value="ECO:0007669"/>
    <property type="project" value="UniProtKB-EC"/>
</dbReference>
<keyword evidence="3" id="KW-0472">Membrane</keyword>
<dbReference type="SUPFAM" id="SSF55073">
    <property type="entry name" value="Nucleotide cyclase"/>
    <property type="match status" value="1"/>
</dbReference>
<proteinExistence type="predicted"/>
<dbReference type="PROSITE" id="PS50887">
    <property type="entry name" value="GGDEF"/>
    <property type="match status" value="1"/>
</dbReference>
<evidence type="ECO:0000313" key="6">
    <source>
        <dbReference type="Proteomes" id="UP000199435"/>
    </source>
</evidence>
<dbReference type="Gene3D" id="3.30.70.270">
    <property type="match status" value="1"/>
</dbReference>
<keyword evidence="3" id="KW-1133">Transmembrane helix</keyword>
<comment type="catalytic activity">
    <reaction evidence="2">
        <text>2 GTP = 3',3'-c-di-GMP + 2 diphosphate</text>
        <dbReference type="Rhea" id="RHEA:24898"/>
        <dbReference type="ChEBI" id="CHEBI:33019"/>
        <dbReference type="ChEBI" id="CHEBI:37565"/>
        <dbReference type="ChEBI" id="CHEBI:58805"/>
        <dbReference type="EC" id="2.7.7.65"/>
    </reaction>
</comment>
<dbReference type="NCBIfam" id="TIGR00254">
    <property type="entry name" value="GGDEF"/>
    <property type="match status" value="1"/>
</dbReference>
<accession>A0A1C3UZN3</accession>
<dbReference type="STRING" id="411945.GA0061102_100740"/>
<dbReference type="SMART" id="SM00267">
    <property type="entry name" value="GGDEF"/>
    <property type="match status" value="1"/>
</dbReference>
<keyword evidence="3" id="KW-0812">Transmembrane</keyword>
<dbReference type="EMBL" id="FMAH01000007">
    <property type="protein sequence ID" value="SCB20797.1"/>
    <property type="molecule type" value="Genomic_DNA"/>
</dbReference>
<evidence type="ECO:0000313" key="5">
    <source>
        <dbReference type="EMBL" id="SCB20797.1"/>
    </source>
</evidence>
<dbReference type="RefSeq" id="WP_092846099.1">
    <property type="nucleotide sequence ID" value="NZ_FMAH01000007.1"/>
</dbReference>